<sequence length="138" mass="16297">KIEKRGFKQVKKTSGSHHVYINQYGNITFSSSLAREISLRANHNAVLYFNEDDNLLGIHVGVWDLKKDRDLDITIIQDKVIMAKDLIEHIEDEQEIKLFPEGEEKRRLEVIEIEDMARHSKMVMVELPQRTHKRSFRR</sequence>
<protein>
    <submittedName>
        <fullName evidence="1">Uncharacterized protein</fullName>
    </submittedName>
</protein>
<proteinExistence type="predicted"/>
<evidence type="ECO:0000313" key="1">
    <source>
        <dbReference type="EMBL" id="SVE10296.1"/>
    </source>
</evidence>
<dbReference type="AlphaFoldDB" id="A0A383AQV9"/>
<accession>A0A383AQV9</accession>
<reference evidence="1" key="1">
    <citation type="submission" date="2018-05" db="EMBL/GenBank/DDBJ databases">
        <authorList>
            <person name="Lanie J.A."/>
            <person name="Ng W.-L."/>
            <person name="Kazmierczak K.M."/>
            <person name="Andrzejewski T.M."/>
            <person name="Davidsen T.M."/>
            <person name="Wayne K.J."/>
            <person name="Tettelin H."/>
            <person name="Glass J.I."/>
            <person name="Rusch D."/>
            <person name="Podicherti R."/>
            <person name="Tsui H.-C.T."/>
            <person name="Winkler M.E."/>
        </authorList>
    </citation>
    <scope>NUCLEOTIDE SEQUENCE</scope>
</reference>
<gene>
    <name evidence="1" type="ORF">METZ01_LOCUS463150</name>
</gene>
<name>A0A383AQV9_9ZZZZ</name>
<dbReference type="EMBL" id="UINC01194282">
    <property type="protein sequence ID" value="SVE10296.1"/>
    <property type="molecule type" value="Genomic_DNA"/>
</dbReference>
<feature type="non-terminal residue" evidence="1">
    <location>
        <position position="1"/>
    </location>
</feature>
<organism evidence="1">
    <name type="scientific">marine metagenome</name>
    <dbReference type="NCBI Taxonomy" id="408172"/>
    <lineage>
        <taxon>unclassified sequences</taxon>
        <taxon>metagenomes</taxon>
        <taxon>ecological metagenomes</taxon>
    </lineage>
</organism>